<dbReference type="InterPro" id="IPR035985">
    <property type="entry name" value="Ubiquitin-activating_enz"/>
</dbReference>
<keyword evidence="3" id="KW-0808">Transferase</keyword>
<proteinExistence type="predicted"/>
<dbReference type="AlphaFoldDB" id="A0AAJ6B112"/>
<dbReference type="SUPFAM" id="SSF69572">
    <property type="entry name" value="Activating enzymes of the ubiquitin-like proteins"/>
    <property type="match status" value="1"/>
</dbReference>
<feature type="domain" description="DUF6791" evidence="2">
    <location>
        <begin position="17"/>
        <end position="162"/>
    </location>
</feature>
<dbReference type="GO" id="GO:0016779">
    <property type="term" value="F:nucleotidyltransferase activity"/>
    <property type="evidence" value="ECO:0007669"/>
    <property type="project" value="UniProtKB-KW"/>
</dbReference>
<dbReference type="Pfam" id="PF20590">
    <property type="entry name" value="DUF6791"/>
    <property type="match status" value="1"/>
</dbReference>
<keyword evidence="3" id="KW-0548">Nucleotidyltransferase</keyword>
<evidence type="ECO:0000259" key="2">
    <source>
        <dbReference type="Pfam" id="PF20590"/>
    </source>
</evidence>
<dbReference type="GO" id="GO:0008641">
    <property type="term" value="F:ubiquitin-like modifier activating enzyme activity"/>
    <property type="evidence" value="ECO:0007669"/>
    <property type="project" value="InterPro"/>
</dbReference>
<dbReference type="InterPro" id="IPR046741">
    <property type="entry name" value="DUF6791"/>
</dbReference>
<dbReference type="CDD" id="cd01483">
    <property type="entry name" value="E1_enzyme_family"/>
    <property type="match status" value="1"/>
</dbReference>
<accession>A0AAJ6B112</accession>
<dbReference type="InterPro" id="IPR000594">
    <property type="entry name" value="ThiF_NAD_FAD-bd"/>
</dbReference>
<evidence type="ECO:0000259" key="1">
    <source>
        <dbReference type="Pfam" id="PF00899"/>
    </source>
</evidence>
<dbReference type="Proteomes" id="UP001217476">
    <property type="component" value="Chromosome"/>
</dbReference>
<gene>
    <name evidence="3" type="ORF">P0Y65_18015</name>
</gene>
<evidence type="ECO:0000313" key="3">
    <source>
        <dbReference type="EMBL" id="WEK04058.1"/>
    </source>
</evidence>
<sequence>MTCVFVYQELASRNPFVQNLEDQGYFLDFIGGYFVIYGLPYLNARGELAYGDWASPVDLSADGVLDAPSNHQAWFRGDRPHDQSGRALRLGGGEDKVKVADELVTDHSFSYKLLDETGQLRAYSSFEEKVTTYLATITAPALAAFPNATPLQALERKSWEQGTPLRLPDTLSARYHMNDVSRLLVGKKTAIVGLGGTGSYILDFIARTHLEEIALFDDDTVHVHTLFRFPGYVPHAAIGMLKVDALFMQYSNWHSNIVAIPERVTDANIEKLANFDFVFLALDDGPSRILIADWLSANGIPFVDCGMGLNRAAEGLNGVVRVTGSDRVAFETTARTRFLPGDDPEGGEYRKQGQIAELNALNATLAIVWFKQHFGIYDREEKSPSIILETSTFEVDKSGGAS</sequence>
<name>A0AAJ6B112_9HYPH</name>
<dbReference type="EMBL" id="CP119312">
    <property type="protein sequence ID" value="WEK04058.1"/>
    <property type="molecule type" value="Genomic_DNA"/>
</dbReference>
<protein>
    <submittedName>
        <fullName evidence="3">ThiF family adenylyltransferase</fullName>
    </submittedName>
</protein>
<dbReference type="Gene3D" id="3.40.50.720">
    <property type="entry name" value="NAD(P)-binding Rossmann-like Domain"/>
    <property type="match status" value="1"/>
</dbReference>
<evidence type="ECO:0000313" key="4">
    <source>
        <dbReference type="Proteomes" id="UP001217476"/>
    </source>
</evidence>
<feature type="domain" description="THIF-type NAD/FAD binding fold" evidence="1">
    <location>
        <begin position="187"/>
        <end position="307"/>
    </location>
</feature>
<organism evidence="3 4">
    <name type="scientific">Candidatus Devosia phytovorans</name>
    <dbReference type="NCBI Taxonomy" id="3121372"/>
    <lineage>
        <taxon>Bacteria</taxon>
        <taxon>Pseudomonadati</taxon>
        <taxon>Pseudomonadota</taxon>
        <taxon>Alphaproteobacteria</taxon>
        <taxon>Hyphomicrobiales</taxon>
        <taxon>Devosiaceae</taxon>
        <taxon>Devosia</taxon>
    </lineage>
</organism>
<reference evidence="3" key="1">
    <citation type="submission" date="2023-03" db="EMBL/GenBank/DDBJ databases">
        <title>Andean soil-derived lignocellulolytic bacterial consortium as a source of novel taxa and putative plastic-active enzymes.</title>
        <authorList>
            <person name="Diaz-Garcia L."/>
            <person name="Chuvochina M."/>
            <person name="Feuerriegel G."/>
            <person name="Bunk B."/>
            <person name="Sproer C."/>
            <person name="Streit W.R."/>
            <person name="Rodriguez L.M."/>
            <person name="Overmann J."/>
            <person name="Jimenez D.J."/>
        </authorList>
    </citation>
    <scope>NUCLEOTIDE SEQUENCE</scope>
    <source>
        <strain evidence="3">MAG 4196</strain>
    </source>
</reference>
<dbReference type="Pfam" id="PF00899">
    <property type="entry name" value="ThiF"/>
    <property type="match status" value="1"/>
</dbReference>